<organism evidence="1 2">
    <name type="scientific">Phytophthora nicotianae P10297</name>
    <dbReference type="NCBI Taxonomy" id="1317064"/>
    <lineage>
        <taxon>Eukaryota</taxon>
        <taxon>Sar</taxon>
        <taxon>Stramenopiles</taxon>
        <taxon>Oomycota</taxon>
        <taxon>Peronosporomycetes</taxon>
        <taxon>Peronosporales</taxon>
        <taxon>Peronosporaceae</taxon>
        <taxon>Phytophthora</taxon>
    </lineage>
</organism>
<gene>
    <name evidence="1" type="ORF">F442_18472</name>
</gene>
<name>W2YFE2_PHYNI</name>
<dbReference type="Proteomes" id="UP000018948">
    <property type="component" value="Unassembled WGS sequence"/>
</dbReference>
<protein>
    <submittedName>
        <fullName evidence="1">Uncharacterized protein</fullName>
    </submittedName>
</protein>
<reference evidence="1 2" key="1">
    <citation type="submission" date="2013-11" db="EMBL/GenBank/DDBJ databases">
        <title>The Genome Sequence of Phytophthora parasitica P10297.</title>
        <authorList>
            <consortium name="The Broad Institute Genomics Platform"/>
            <person name="Russ C."/>
            <person name="Tyler B."/>
            <person name="Panabieres F."/>
            <person name="Shan W."/>
            <person name="Tripathy S."/>
            <person name="Grunwald N."/>
            <person name="Machado M."/>
            <person name="Johnson C.S."/>
            <person name="Walker B."/>
            <person name="Young S.K."/>
            <person name="Zeng Q."/>
            <person name="Gargeya S."/>
            <person name="Fitzgerald M."/>
            <person name="Haas B."/>
            <person name="Abouelleil A."/>
            <person name="Allen A.W."/>
            <person name="Alvarado L."/>
            <person name="Arachchi H.M."/>
            <person name="Berlin A.M."/>
            <person name="Chapman S.B."/>
            <person name="Gainer-Dewar J."/>
            <person name="Goldberg J."/>
            <person name="Griggs A."/>
            <person name="Gujja S."/>
            <person name="Hansen M."/>
            <person name="Howarth C."/>
            <person name="Imamovic A."/>
            <person name="Ireland A."/>
            <person name="Larimer J."/>
            <person name="McCowan C."/>
            <person name="Murphy C."/>
            <person name="Pearson M."/>
            <person name="Poon T.W."/>
            <person name="Priest M."/>
            <person name="Roberts A."/>
            <person name="Saif S."/>
            <person name="Shea T."/>
            <person name="Sisk P."/>
            <person name="Sykes S."/>
            <person name="Wortman J."/>
            <person name="Nusbaum C."/>
            <person name="Birren B."/>
        </authorList>
    </citation>
    <scope>NUCLEOTIDE SEQUENCE [LARGE SCALE GENOMIC DNA]</scope>
    <source>
        <strain evidence="1 2">P10297</strain>
    </source>
</reference>
<comment type="caution">
    <text evidence="1">The sequence shown here is derived from an EMBL/GenBank/DDBJ whole genome shotgun (WGS) entry which is preliminary data.</text>
</comment>
<dbReference type="EMBL" id="ANIY01003906">
    <property type="protein sequence ID" value="ETP32919.1"/>
    <property type="molecule type" value="Genomic_DNA"/>
</dbReference>
<evidence type="ECO:0000313" key="1">
    <source>
        <dbReference type="EMBL" id="ETP32919.1"/>
    </source>
</evidence>
<dbReference type="AlphaFoldDB" id="W2YFE2"/>
<evidence type="ECO:0000313" key="2">
    <source>
        <dbReference type="Proteomes" id="UP000018948"/>
    </source>
</evidence>
<accession>W2YFE2</accession>
<sequence>MAAYVRAEHSEWLEDYAAGKKDIYTAYQSLQRLLQRVAYRNGFVQRTTHGLKEKLEDLVEVQDNFARLFKANYAAGLP</sequence>
<proteinExistence type="predicted"/>